<protein>
    <recommendedName>
        <fullName evidence="6">Metal-dependent peptidase</fullName>
    </recommendedName>
</protein>
<evidence type="ECO:0000313" key="5">
    <source>
        <dbReference type="Proteomes" id="UP000784128"/>
    </source>
</evidence>
<evidence type="ECO:0008006" key="6">
    <source>
        <dbReference type="Google" id="ProtNLM"/>
    </source>
</evidence>
<comment type="caution">
    <text evidence="4">The sequence shown here is derived from an EMBL/GenBank/DDBJ whole genome shotgun (WGS) entry which is preliminary data.</text>
</comment>
<dbReference type="Pfam" id="PF09967">
    <property type="entry name" value="DUF2201"/>
    <property type="match status" value="1"/>
</dbReference>
<feature type="domain" description="Putative metallopeptidase" evidence="3">
    <location>
        <begin position="5"/>
        <end position="254"/>
    </location>
</feature>
<feature type="domain" description="VWA-like" evidence="2">
    <location>
        <begin position="270"/>
        <end position="390"/>
    </location>
</feature>
<gene>
    <name evidence="4" type="ORF">KJB30_16495</name>
</gene>
<dbReference type="PANTHER" id="PTHR38730:SF1">
    <property type="entry name" value="SLL7028 PROTEIN"/>
    <property type="match status" value="1"/>
</dbReference>
<dbReference type="InterPro" id="IPR036465">
    <property type="entry name" value="vWFA_dom_sf"/>
</dbReference>
<dbReference type="Proteomes" id="UP000784128">
    <property type="component" value="Unassembled WGS sequence"/>
</dbReference>
<sequence>MSDRALENAVIRLLKHYPFYGQFLLNFRREQADCKEPLGVTIQSGVPVLEVSGTSFGALSSTEQEGLLQHVVKHVLHLHMLRGKGKNSHDWDIACDIAINQGIAGLPEEALFPETYRQPQGLSAEEYYARISSPFDMGNLSGNGLGDADRDLGGHTGPEPDTDSSSTSGGTIDSHASWHDADSTPLKLGEEVVRGMVNEALKAADGSVPPELRQVIAGYLAPWPVPWRQVLRQFVATVGRTCRRNSWSREHRRFEHETPGIRKNRKLNLLIGVDVSDSTNAPELRESFAAELMRIARSSDAVINVVYANSRIQKVKSLSGSEVVQSYHGGGFTDLRPLFDYARTLHPRPAAVIYLTDGFGEAPATMEIPTLWVLTREGEKPVPWGVELRLDV</sequence>
<keyword evidence="5" id="KW-1185">Reference proteome</keyword>
<dbReference type="Pfam" id="PF13203">
    <property type="entry name" value="DUF2201_N"/>
    <property type="match status" value="1"/>
</dbReference>
<dbReference type="PANTHER" id="PTHR38730">
    <property type="entry name" value="SLL7028 PROTEIN"/>
    <property type="match status" value="1"/>
</dbReference>
<evidence type="ECO:0000259" key="3">
    <source>
        <dbReference type="Pfam" id="PF13203"/>
    </source>
</evidence>
<evidence type="ECO:0000313" key="4">
    <source>
        <dbReference type="EMBL" id="MBT1073393.1"/>
    </source>
</evidence>
<dbReference type="SUPFAM" id="SSF53300">
    <property type="entry name" value="vWA-like"/>
    <property type="match status" value="1"/>
</dbReference>
<dbReference type="InterPro" id="IPR018698">
    <property type="entry name" value="VWA-like_dom"/>
</dbReference>
<feature type="compositionally biased region" description="Low complexity" evidence="1">
    <location>
        <begin position="163"/>
        <end position="174"/>
    </location>
</feature>
<feature type="region of interest" description="Disordered" evidence="1">
    <location>
        <begin position="140"/>
        <end position="183"/>
    </location>
</feature>
<organism evidence="4 5">
    <name type="scientific">Pelotalea chapellei</name>
    <dbReference type="NCBI Taxonomy" id="44671"/>
    <lineage>
        <taxon>Bacteria</taxon>
        <taxon>Pseudomonadati</taxon>
        <taxon>Thermodesulfobacteriota</taxon>
        <taxon>Desulfuromonadia</taxon>
        <taxon>Geobacterales</taxon>
        <taxon>Geobacteraceae</taxon>
        <taxon>Pelotalea</taxon>
    </lineage>
</organism>
<dbReference type="InterPro" id="IPR025154">
    <property type="entry name" value="Put_metallopeptidase_dom"/>
</dbReference>
<proteinExistence type="predicted"/>
<accession>A0ABS5UCM5</accession>
<evidence type="ECO:0000259" key="2">
    <source>
        <dbReference type="Pfam" id="PF09967"/>
    </source>
</evidence>
<dbReference type="EMBL" id="JAHDYS010000021">
    <property type="protein sequence ID" value="MBT1073393.1"/>
    <property type="molecule type" value="Genomic_DNA"/>
</dbReference>
<name>A0ABS5UCM5_9BACT</name>
<reference evidence="4 5" key="1">
    <citation type="submission" date="2021-05" db="EMBL/GenBank/DDBJ databases">
        <title>The draft genome of Geobacter chapellei DSM 13688.</title>
        <authorList>
            <person name="Xu Z."/>
            <person name="Masuda Y."/>
            <person name="Itoh H."/>
            <person name="Senoo K."/>
        </authorList>
    </citation>
    <scope>NUCLEOTIDE SEQUENCE [LARGE SCALE GENOMIC DNA]</scope>
    <source>
        <strain evidence="4 5">DSM 13688</strain>
    </source>
</reference>
<evidence type="ECO:0000256" key="1">
    <source>
        <dbReference type="SAM" id="MobiDB-lite"/>
    </source>
</evidence>
<dbReference type="RefSeq" id="WP_214301396.1">
    <property type="nucleotide sequence ID" value="NZ_JAHDYS010000021.1"/>
</dbReference>